<keyword evidence="3" id="KW-1185">Reference proteome</keyword>
<dbReference type="InterPro" id="IPR036188">
    <property type="entry name" value="FAD/NAD-bd_sf"/>
</dbReference>
<dbReference type="Gene3D" id="3.30.9.10">
    <property type="entry name" value="D-Amino Acid Oxidase, subunit A, domain 2"/>
    <property type="match status" value="1"/>
</dbReference>
<organism evidence="2 3">
    <name type="scientific">Paractinoplanes durhamensis</name>
    <dbReference type="NCBI Taxonomy" id="113563"/>
    <lineage>
        <taxon>Bacteria</taxon>
        <taxon>Bacillati</taxon>
        <taxon>Actinomycetota</taxon>
        <taxon>Actinomycetes</taxon>
        <taxon>Micromonosporales</taxon>
        <taxon>Micromonosporaceae</taxon>
        <taxon>Paractinoplanes</taxon>
    </lineage>
</organism>
<name>A0ABQ3YQV0_9ACTN</name>
<dbReference type="InterPro" id="IPR006076">
    <property type="entry name" value="FAD-dep_OxRdtase"/>
</dbReference>
<dbReference type="Gene3D" id="3.50.50.60">
    <property type="entry name" value="FAD/NAD(P)-binding domain"/>
    <property type="match status" value="1"/>
</dbReference>
<sequence>MKPVVVVGTGIVGASIAYHLARLGEPVVAVGRDAGVTAASFGWIGGDERGDWPGGAADLAGSVLGDWRRLAAEVPGVGVRWTGSLRWPVTGAGGPDVDDVRVGGPYQVGAAAIGSLEPHLRALPDRAIYAPEDGGVDPAGAARALLIAARGLGAHVVSGVTVRGMRTGGVETSAGFLPASVVVLAAGAGTVRLASLSPSRGEARLGATSPALLIRVRARHAGLVRGIVATPGLEVREVRDRDLLIAAALAPGGRWSWSEQRELAAKALHELETTFDGPPPRLAGWRVGVRPMPGGGPIIGPLTPDVYAAVMHSGVCLAPTVGRLVATEIVSGAAAPSLARCRPLSAAHPDAQG</sequence>
<evidence type="ECO:0000313" key="3">
    <source>
        <dbReference type="Proteomes" id="UP000637628"/>
    </source>
</evidence>
<accession>A0ABQ3YQV0</accession>
<feature type="domain" description="FAD dependent oxidoreductase" evidence="1">
    <location>
        <begin position="4"/>
        <end position="326"/>
    </location>
</feature>
<dbReference type="RefSeq" id="WP_203725557.1">
    <property type="nucleotide sequence ID" value="NZ_BAAATX010000015.1"/>
</dbReference>
<dbReference type="PANTHER" id="PTHR13847">
    <property type="entry name" value="SARCOSINE DEHYDROGENASE-RELATED"/>
    <property type="match status" value="1"/>
</dbReference>
<dbReference type="Proteomes" id="UP000637628">
    <property type="component" value="Unassembled WGS sequence"/>
</dbReference>
<protein>
    <recommendedName>
        <fullName evidence="1">FAD dependent oxidoreductase domain-containing protein</fullName>
    </recommendedName>
</protein>
<dbReference type="Pfam" id="PF01266">
    <property type="entry name" value="DAO"/>
    <property type="match status" value="1"/>
</dbReference>
<evidence type="ECO:0000313" key="2">
    <source>
        <dbReference type="EMBL" id="GID99901.1"/>
    </source>
</evidence>
<dbReference type="SUPFAM" id="SSF51905">
    <property type="entry name" value="FAD/NAD(P)-binding domain"/>
    <property type="match status" value="1"/>
</dbReference>
<proteinExistence type="predicted"/>
<gene>
    <name evidence="2" type="ORF">Adu01nite_12520</name>
</gene>
<reference evidence="2 3" key="1">
    <citation type="submission" date="2021-01" db="EMBL/GenBank/DDBJ databases">
        <title>Whole genome shotgun sequence of Actinoplanes durhamensis NBRC 14914.</title>
        <authorList>
            <person name="Komaki H."/>
            <person name="Tamura T."/>
        </authorList>
    </citation>
    <scope>NUCLEOTIDE SEQUENCE [LARGE SCALE GENOMIC DNA]</scope>
    <source>
        <strain evidence="2 3">NBRC 14914</strain>
    </source>
</reference>
<dbReference type="EMBL" id="BOML01000012">
    <property type="protein sequence ID" value="GID99901.1"/>
    <property type="molecule type" value="Genomic_DNA"/>
</dbReference>
<comment type="caution">
    <text evidence="2">The sequence shown here is derived from an EMBL/GenBank/DDBJ whole genome shotgun (WGS) entry which is preliminary data.</text>
</comment>
<evidence type="ECO:0000259" key="1">
    <source>
        <dbReference type="Pfam" id="PF01266"/>
    </source>
</evidence>